<dbReference type="AlphaFoldDB" id="A0A803MZF7"/>
<protein>
    <recommendedName>
        <fullName evidence="3">Reverse transcriptase zinc-binding domain-containing protein</fullName>
    </recommendedName>
</protein>
<accession>A0A803MZF7</accession>
<evidence type="ECO:0000313" key="5">
    <source>
        <dbReference type="Proteomes" id="UP000596660"/>
    </source>
</evidence>
<sequence>MNRLWIRVYDLPLGLLDPEWAVKTLDLVGLVETLDYDGDGLLEEPEFRGQVMVDLSKPLIPGCFVPGNSLLFGFILGAFTLEWKPLRLKGWRCIMIHFVGLFILIWWKEPPDNESSGGDNPDSDSDNEPNNPDSDSDSSRPGDNPNNLPNGYVHEAEHYDDNDDNIDPDFIPINGVYQNWYMTQTLAAAAIFPLSGDTASRQSSDSFTTCETDPTTPDSYHNLLSTKKTELLGLRKHGLLRLMWSNEAPLEDSFLSESSISSSEVPSNFSSDISVASEFYVPIDTEATPQSILPAHSTDMGLHMKRSRQGPFTRCRSYDQLPYFGYPGMINATRKRKVTDCWVSSTLKFQILDVLASSFGNGTCLNATTISASVSPATSVLFGLAAGPSQLPSLLSCSSPSFVKGLDALGTSGGLVVFAYGSEDISCVFCSSNVILCNGRRYSGRDSYGLHGLLHADALLSTGCIWKVENGKSILAGSSNWVNDTTPGFHSGIPLAAAMDWTVNFFIHPQTLTWDIDKVKQCFQAEDASTILAMENPALKKDDFQFWGRTTSGNYTLQPKWKLFLWKLFHNGLAIKSELHRRGIPIQEVSCDQCSTQLEDFNHLFRDCTIARTAWRGGALGIRLELHGHLSLSDWIQDYIRLFISQDGIFSPINSTFVDFAKAQFGSFPKSTDVVVQLYDTRFDAHLKIKRRDEKLIQCFIKNEIVAVIIDYYDIQIDEGAIVSYEHGNPIVFDVTLQLSADF</sequence>
<evidence type="ECO:0000259" key="3">
    <source>
        <dbReference type="Pfam" id="PF13966"/>
    </source>
</evidence>
<dbReference type="InterPro" id="IPR018247">
    <property type="entry name" value="EF_Hand_1_Ca_BS"/>
</dbReference>
<dbReference type="Pfam" id="PF13966">
    <property type="entry name" value="zf-RVT"/>
    <property type="match status" value="1"/>
</dbReference>
<proteinExistence type="predicted"/>
<evidence type="ECO:0000313" key="4">
    <source>
        <dbReference type="EnsemblPlants" id="AUR62037797-RA:cds"/>
    </source>
</evidence>
<keyword evidence="2" id="KW-0812">Transmembrane</keyword>
<keyword evidence="5" id="KW-1185">Reference proteome</keyword>
<feature type="region of interest" description="Disordered" evidence="1">
    <location>
        <begin position="113"/>
        <end position="165"/>
    </location>
</feature>
<feature type="compositionally biased region" description="Low complexity" evidence="1">
    <location>
        <begin position="128"/>
        <end position="147"/>
    </location>
</feature>
<keyword evidence="2" id="KW-1133">Transmembrane helix</keyword>
<evidence type="ECO:0000256" key="1">
    <source>
        <dbReference type="SAM" id="MobiDB-lite"/>
    </source>
</evidence>
<dbReference type="Gramene" id="AUR62037797-RA">
    <property type="protein sequence ID" value="AUR62037797-RA:cds"/>
    <property type="gene ID" value="AUR62037797"/>
</dbReference>
<dbReference type="Proteomes" id="UP000596660">
    <property type="component" value="Unplaced"/>
</dbReference>
<reference evidence="4" key="2">
    <citation type="submission" date="2021-03" db="UniProtKB">
        <authorList>
            <consortium name="EnsemblPlants"/>
        </authorList>
    </citation>
    <scope>IDENTIFICATION</scope>
</reference>
<organism evidence="4 5">
    <name type="scientific">Chenopodium quinoa</name>
    <name type="common">Quinoa</name>
    <dbReference type="NCBI Taxonomy" id="63459"/>
    <lineage>
        <taxon>Eukaryota</taxon>
        <taxon>Viridiplantae</taxon>
        <taxon>Streptophyta</taxon>
        <taxon>Embryophyta</taxon>
        <taxon>Tracheophyta</taxon>
        <taxon>Spermatophyta</taxon>
        <taxon>Magnoliopsida</taxon>
        <taxon>eudicotyledons</taxon>
        <taxon>Gunneridae</taxon>
        <taxon>Pentapetalae</taxon>
        <taxon>Caryophyllales</taxon>
        <taxon>Chenopodiaceae</taxon>
        <taxon>Chenopodioideae</taxon>
        <taxon>Atripliceae</taxon>
        <taxon>Chenopodium</taxon>
    </lineage>
</organism>
<feature type="domain" description="Reverse transcriptase zinc-binding" evidence="3">
    <location>
        <begin position="555"/>
        <end position="615"/>
    </location>
</feature>
<feature type="transmembrane region" description="Helical" evidence="2">
    <location>
        <begin position="59"/>
        <end position="79"/>
    </location>
</feature>
<dbReference type="PROSITE" id="PS00018">
    <property type="entry name" value="EF_HAND_1"/>
    <property type="match status" value="1"/>
</dbReference>
<feature type="transmembrane region" description="Helical" evidence="2">
    <location>
        <begin position="91"/>
        <end position="107"/>
    </location>
</feature>
<dbReference type="InterPro" id="IPR026960">
    <property type="entry name" value="RVT-Znf"/>
</dbReference>
<name>A0A803MZF7_CHEQI</name>
<keyword evidence="2" id="KW-0472">Membrane</keyword>
<reference evidence="4" key="1">
    <citation type="journal article" date="2017" name="Nature">
        <title>The genome of Chenopodium quinoa.</title>
        <authorList>
            <person name="Jarvis D.E."/>
            <person name="Ho Y.S."/>
            <person name="Lightfoot D.J."/>
            <person name="Schmoeckel S.M."/>
            <person name="Li B."/>
            <person name="Borm T.J.A."/>
            <person name="Ohyanagi H."/>
            <person name="Mineta K."/>
            <person name="Michell C.T."/>
            <person name="Saber N."/>
            <person name="Kharbatia N.M."/>
            <person name="Rupper R.R."/>
            <person name="Sharp A.R."/>
            <person name="Dally N."/>
            <person name="Boughton B.A."/>
            <person name="Woo Y.H."/>
            <person name="Gao G."/>
            <person name="Schijlen E.G.W.M."/>
            <person name="Guo X."/>
            <person name="Momin A.A."/>
            <person name="Negrao S."/>
            <person name="Al-Babili S."/>
            <person name="Gehring C."/>
            <person name="Roessner U."/>
            <person name="Jung C."/>
            <person name="Murphy K."/>
            <person name="Arold S.T."/>
            <person name="Gojobori T."/>
            <person name="van der Linden C.G."/>
            <person name="van Loo E.N."/>
            <person name="Jellen E.N."/>
            <person name="Maughan P.J."/>
            <person name="Tester M."/>
        </authorList>
    </citation>
    <scope>NUCLEOTIDE SEQUENCE [LARGE SCALE GENOMIC DNA]</scope>
    <source>
        <strain evidence="4">cv. PI 614886</strain>
    </source>
</reference>
<evidence type="ECO:0000256" key="2">
    <source>
        <dbReference type="SAM" id="Phobius"/>
    </source>
</evidence>
<dbReference type="EnsemblPlants" id="AUR62037797-RA">
    <property type="protein sequence ID" value="AUR62037797-RA:cds"/>
    <property type="gene ID" value="AUR62037797"/>
</dbReference>